<gene>
    <name evidence="1" type="ORF">M408DRAFT_242779</name>
</gene>
<proteinExistence type="predicted"/>
<dbReference type="EMBL" id="KN824326">
    <property type="protein sequence ID" value="KIM24209.1"/>
    <property type="molecule type" value="Genomic_DNA"/>
</dbReference>
<dbReference type="AlphaFoldDB" id="A0A0C3AW50"/>
<reference evidence="1 2" key="1">
    <citation type="submission" date="2014-04" db="EMBL/GenBank/DDBJ databases">
        <authorList>
            <consortium name="DOE Joint Genome Institute"/>
            <person name="Kuo A."/>
            <person name="Zuccaro A."/>
            <person name="Kohler A."/>
            <person name="Nagy L.G."/>
            <person name="Floudas D."/>
            <person name="Copeland A."/>
            <person name="Barry K.W."/>
            <person name="Cichocki N."/>
            <person name="Veneault-Fourrey C."/>
            <person name="LaButti K."/>
            <person name="Lindquist E.A."/>
            <person name="Lipzen A."/>
            <person name="Lundell T."/>
            <person name="Morin E."/>
            <person name="Murat C."/>
            <person name="Sun H."/>
            <person name="Tunlid A."/>
            <person name="Henrissat B."/>
            <person name="Grigoriev I.V."/>
            <person name="Hibbett D.S."/>
            <person name="Martin F."/>
            <person name="Nordberg H.P."/>
            <person name="Cantor M.N."/>
            <person name="Hua S.X."/>
        </authorList>
    </citation>
    <scope>NUCLEOTIDE SEQUENCE [LARGE SCALE GENOMIC DNA]</scope>
    <source>
        <strain evidence="1 2">MAFF 305830</strain>
    </source>
</reference>
<keyword evidence="2" id="KW-1185">Reference proteome</keyword>
<evidence type="ECO:0008006" key="3">
    <source>
        <dbReference type="Google" id="ProtNLM"/>
    </source>
</evidence>
<evidence type="ECO:0000313" key="2">
    <source>
        <dbReference type="Proteomes" id="UP000054097"/>
    </source>
</evidence>
<name>A0A0C3AW50_SERVB</name>
<protein>
    <recommendedName>
        <fullName evidence="3">F-box domain-containing protein</fullName>
    </recommendedName>
</protein>
<dbReference type="HOGENOM" id="CLU_467052_0_0_1"/>
<reference evidence="2" key="2">
    <citation type="submission" date="2015-01" db="EMBL/GenBank/DDBJ databases">
        <title>Evolutionary Origins and Diversification of the Mycorrhizal Mutualists.</title>
        <authorList>
            <consortium name="DOE Joint Genome Institute"/>
            <consortium name="Mycorrhizal Genomics Consortium"/>
            <person name="Kohler A."/>
            <person name="Kuo A."/>
            <person name="Nagy L.G."/>
            <person name="Floudas D."/>
            <person name="Copeland A."/>
            <person name="Barry K.W."/>
            <person name="Cichocki N."/>
            <person name="Veneault-Fourrey C."/>
            <person name="LaButti K."/>
            <person name="Lindquist E.A."/>
            <person name="Lipzen A."/>
            <person name="Lundell T."/>
            <person name="Morin E."/>
            <person name="Murat C."/>
            <person name="Riley R."/>
            <person name="Ohm R."/>
            <person name="Sun H."/>
            <person name="Tunlid A."/>
            <person name="Henrissat B."/>
            <person name="Grigoriev I.V."/>
            <person name="Hibbett D.S."/>
            <person name="Martin F."/>
        </authorList>
    </citation>
    <scope>NUCLEOTIDE SEQUENCE [LARGE SCALE GENOMIC DNA]</scope>
    <source>
        <strain evidence="2">MAFF 305830</strain>
    </source>
</reference>
<dbReference type="Proteomes" id="UP000054097">
    <property type="component" value="Unassembled WGS sequence"/>
</dbReference>
<accession>A0A0C3AW50</accession>
<evidence type="ECO:0000313" key="1">
    <source>
        <dbReference type="EMBL" id="KIM24209.1"/>
    </source>
</evidence>
<sequence>MSGSRAEYIASREAANPIHEVIKEALALFGGDATVSSLLSLGTGNTGVLPLSPTDTTPYDYERKAQETELSIGQLGVYSRFSVEHGLQDVHAGNFDDMEWITAQTGAYLEDYENSEKLDLYIQNCVSQTGSITLAQLGMVFDEYVQLFSQLYTDEVTAVDQWFARHPRQTISLINDIPYYAQQTNAISSLYPESVPLLDPSSVLPYEIWIRCVSFVIQDVPTGPLELLTVSKSWYTLFINSPLLWTDVFFENSEDELARVWTFLHLSRDSPLHIHIRTMIPSNESLGLLYPHRPRIRVISIMPGYHIKIPTSPTYWGQWRRSTSYILMTFFDELMPSDVENTYAGSLRGPQGEYYVSFIQLTLRHPVKRVYARRQPRSRTNERTEKNRLLLGWEQHIHSAIQDVLPTGFSMSLSVEERPSPRSQSWKCSYVLRRHVGLDTDTTMVEGAWSTSESNAIKLAAREAMGVLQRWNYVHQCSSLDGVSHCQFF</sequence>
<organism evidence="1 2">
    <name type="scientific">Serendipita vermifera MAFF 305830</name>
    <dbReference type="NCBI Taxonomy" id="933852"/>
    <lineage>
        <taxon>Eukaryota</taxon>
        <taxon>Fungi</taxon>
        <taxon>Dikarya</taxon>
        <taxon>Basidiomycota</taxon>
        <taxon>Agaricomycotina</taxon>
        <taxon>Agaricomycetes</taxon>
        <taxon>Sebacinales</taxon>
        <taxon>Serendipitaceae</taxon>
        <taxon>Serendipita</taxon>
    </lineage>
</organism>